<dbReference type="InterPro" id="IPR001375">
    <property type="entry name" value="Peptidase_S9_cat"/>
</dbReference>
<dbReference type="GO" id="GO:0008236">
    <property type="term" value="F:serine-type peptidase activity"/>
    <property type="evidence" value="ECO:0007669"/>
    <property type="project" value="InterPro"/>
</dbReference>
<accession>A0A1C6V3V6</accession>
<name>A0A1C6V3V6_9ACTN</name>
<organism evidence="3 4">
    <name type="scientific">Micromonospora eburnea</name>
    <dbReference type="NCBI Taxonomy" id="227316"/>
    <lineage>
        <taxon>Bacteria</taxon>
        <taxon>Bacillati</taxon>
        <taxon>Actinomycetota</taxon>
        <taxon>Actinomycetes</taxon>
        <taxon>Micromonosporales</taxon>
        <taxon>Micromonosporaceae</taxon>
        <taxon>Micromonospora</taxon>
    </lineage>
</organism>
<dbReference type="GO" id="GO:0052689">
    <property type="term" value="F:carboxylic ester hydrolase activity"/>
    <property type="evidence" value="ECO:0007669"/>
    <property type="project" value="TreeGrafter"/>
</dbReference>
<dbReference type="STRING" id="227316.GA0070604_4332"/>
<keyword evidence="1" id="KW-0812">Transmembrane</keyword>
<evidence type="ECO:0000256" key="1">
    <source>
        <dbReference type="SAM" id="Phobius"/>
    </source>
</evidence>
<dbReference type="AlphaFoldDB" id="A0A1C6V3V6"/>
<protein>
    <recommendedName>
        <fullName evidence="2">Peptidase S9 prolyl oligopeptidase catalytic domain-containing protein</fullName>
    </recommendedName>
</protein>
<keyword evidence="1" id="KW-1133">Transmembrane helix</keyword>
<dbReference type="Proteomes" id="UP000199696">
    <property type="component" value="Unassembled WGS sequence"/>
</dbReference>
<dbReference type="GO" id="GO:0006508">
    <property type="term" value="P:proteolysis"/>
    <property type="evidence" value="ECO:0007669"/>
    <property type="project" value="InterPro"/>
</dbReference>
<dbReference type="OrthoDB" id="128799at2"/>
<evidence type="ECO:0000313" key="4">
    <source>
        <dbReference type="Proteomes" id="UP000199696"/>
    </source>
</evidence>
<gene>
    <name evidence="3" type="ORF">GA0070604_4332</name>
</gene>
<dbReference type="SUPFAM" id="SSF53474">
    <property type="entry name" value="alpha/beta-Hydrolases"/>
    <property type="match status" value="1"/>
</dbReference>
<dbReference type="Gene3D" id="3.40.50.1820">
    <property type="entry name" value="alpha/beta hydrolase"/>
    <property type="match status" value="1"/>
</dbReference>
<evidence type="ECO:0000313" key="3">
    <source>
        <dbReference type="EMBL" id="SCL60600.1"/>
    </source>
</evidence>
<proteinExistence type="predicted"/>
<dbReference type="EMBL" id="FMHY01000002">
    <property type="protein sequence ID" value="SCL60600.1"/>
    <property type="molecule type" value="Genomic_DNA"/>
</dbReference>
<feature type="transmembrane region" description="Helical" evidence="1">
    <location>
        <begin position="435"/>
        <end position="455"/>
    </location>
</feature>
<keyword evidence="4" id="KW-1185">Reference proteome</keyword>
<dbReference type="InterPro" id="IPR053145">
    <property type="entry name" value="AB_hydrolase_Est10"/>
</dbReference>
<feature type="transmembrane region" description="Helical" evidence="1">
    <location>
        <begin position="475"/>
        <end position="494"/>
    </location>
</feature>
<dbReference type="InterPro" id="IPR029058">
    <property type="entry name" value="AB_hydrolase_fold"/>
</dbReference>
<sequence length="495" mass="51067">MAPGPPGLIIIGMKKSATSRLAIGAATITTLLLAVATPRPAAAENVPAPPRYVPSAGLTATEVTFANGPTTLHGSIVRRADLDTAVRHPGIVLVHGSGIGNRVELTHEAEALAKAGIVSLIYDKRGDYSKFHRDFSAMAGDALAGLRVLRSSDGVDADKVGLWGFSEGGWIAPLAASRSADVKFVITVGASGLNPSRTQAWHLAGRLNRAGIAAATSDALASRSVEVVTGLGAFAAAEYDPIPALNQVRQPVLAIWGERDVVVPPAESAAIFSKQLTASRSVTLRTLPGASHGARVTPDGYQLPGGPVIAGYPDGQLTPGYAGMMSAWVEAVTAGTAPASHSDTPPRQGHDSLPLTPVTWLGFGLFGLLLATLLSWPVAAVIRRLRGHRGAPPGARPARWLTTIGLVTALGSAGYVVFIVVAQGQPGTALLGQPLAWLLLRLLLVGAFVSATLLARSAWRGRAALAGPQRLRVGLLLAGSVMLLPFALSIGLLLP</sequence>
<feature type="transmembrane region" description="Helical" evidence="1">
    <location>
        <begin position="400"/>
        <end position="423"/>
    </location>
</feature>
<dbReference type="Pfam" id="PF00326">
    <property type="entry name" value="Peptidase_S9"/>
    <property type="match status" value="1"/>
</dbReference>
<keyword evidence="1" id="KW-0472">Membrane</keyword>
<reference evidence="4" key="1">
    <citation type="submission" date="2016-06" db="EMBL/GenBank/DDBJ databases">
        <authorList>
            <person name="Varghese N."/>
            <person name="Submissions Spin"/>
        </authorList>
    </citation>
    <scope>NUCLEOTIDE SEQUENCE [LARGE SCALE GENOMIC DNA]</scope>
    <source>
        <strain evidence="4">DSM 44814</strain>
    </source>
</reference>
<dbReference type="PANTHER" id="PTHR43265:SF1">
    <property type="entry name" value="ESTERASE ESTD"/>
    <property type="match status" value="1"/>
</dbReference>
<evidence type="ECO:0000259" key="2">
    <source>
        <dbReference type="Pfam" id="PF00326"/>
    </source>
</evidence>
<dbReference type="PANTHER" id="PTHR43265">
    <property type="entry name" value="ESTERASE ESTD"/>
    <property type="match status" value="1"/>
</dbReference>
<feature type="transmembrane region" description="Helical" evidence="1">
    <location>
        <begin position="360"/>
        <end position="379"/>
    </location>
</feature>
<feature type="domain" description="Peptidase S9 prolyl oligopeptidase catalytic" evidence="2">
    <location>
        <begin position="106"/>
        <end position="295"/>
    </location>
</feature>